<dbReference type="GO" id="GO:0031956">
    <property type="term" value="F:medium-chain fatty acid-CoA ligase activity"/>
    <property type="evidence" value="ECO:0007669"/>
    <property type="project" value="TreeGrafter"/>
</dbReference>
<dbReference type="SUPFAM" id="SSF56801">
    <property type="entry name" value="Acetyl-CoA synthetase-like"/>
    <property type="match status" value="1"/>
</dbReference>
<dbReference type="Gene3D" id="3.40.50.980">
    <property type="match status" value="1"/>
</dbReference>
<dbReference type="PANTHER" id="PTHR43201:SF5">
    <property type="entry name" value="MEDIUM-CHAIN ACYL-COA LIGASE ACSF2, MITOCHONDRIAL"/>
    <property type="match status" value="1"/>
</dbReference>
<keyword evidence="2" id="KW-0436">Ligase</keyword>
<protein>
    <recommendedName>
        <fullName evidence="3">AMP-dependent synthetase/ligase domain-containing protein</fullName>
    </recommendedName>
</protein>
<gene>
    <name evidence="4" type="ORF">ACOF00016_LOCUS10489</name>
</gene>
<evidence type="ECO:0000313" key="4">
    <source>
        <dbReference type="EMBL" id="CAE0413232.1"/>
    </source>
</evidence>
<dbReference type="InterPro" id="IPR042099">
    <property type="entry name" value="ANL_N_sf"/>
</dbReference>
<comment type="similarity">
    <text evidence="1">Belongs to the ATP-dependent AMP-binding enzyme family.</text>
</comment>
<sequence length="318" mass="34414">MSFPHVKTIAAALDAAALKFPSRRALVSPLHSSTYKTSFTYQELRQTSNALAGFLNLYGYERHDLIVSDLPNTTENLLLQLACNRLGVHYGTAKNLELMAAQFTKVKGAVAATACGFLAETNLPLPFLDGDFLVDLIHNGGLHEFALEVHDQEDVDGAEQAPHAFYNSKTGYTNQQALHHGLEAADQLKMTQEDVVCISITLCHAFGMGSAVCSALQRGSCIVLPAVGGIQGCGVPSERAKATFDVLESEKCTLLFADTHTLKALPPALVPDKDDPTKEHRYLPHLRGGICKVGSGSDFLYETKIYGGIELKTMGKHK</sequence>
<proteinExistence type="inferred from homology"/>
<dbReference type="EMBL" id="HBIM01012850">
    <property type="protein sequence ID" value="CAE0413232.1"/>
    <property type="molecule type" value="Transcribed_RNA"/>
</dbReference>
<name>A0A7S3P4X0_9STRA</name>
<dbReference type="PANTHER" id="PTHR43201">
    <property type="entry name" value="ACYL-COA SYNTHETASE"/>
    <property type="match status" value="1"/>
</dbReference>
<evidence type="ECO:0000256" key="2">
    <source>
        <dbReference type="ARBA" id="ARBA00022598"/>
    </source>
</evidence>
<dbReference type="InterPro" id="IPR000873">
    <property type="entry name" value="AMP-dep_synth/lig_dom"/>
</dbReference>
<dbReference type="AlphaFoldDB" id="A0A7S3P4X0"/>
<dbReference type="Pfam" id="PF00501">
    <property type="entry name" value="AMP-binding"/>
    <property type="match status" value="1"/>
</dbReference>
<reference evidence="4" key="1">
    <citation type="submission" date="2021-01" db="EMBL/GenBank/DDBJ databases">
        <authorList>
            <person name="Corre E."/>
            <person name="Pelletier E."/>
            <person name="Niang G."/>
            <person name="Scheremetjew M."/>
            <person name="Finn R."/>
            <person name="Kale V."/>
            <person name="Holt S."/>
            <person name="Cochrane G."/>
            <person name="Meng A."/>
            <person name="Brown T."/>
            <person name="Cohen L."/>
        </authorList>
    </citation>
    <scope>NUCLEOTIDE SEQUENCE</scope>
    <source>
        <strain evidence="4">CCMP127</strain>
    </source>
</reference>
<organism evidence="4">
    <name type="scientific">Amphora coffeiformis</name>
    <dbReference type="NCBI Taxonomy" id="265554"/>
    <lineage>
        <taxon>Eukaryota</taxon>
        <taxon>Sar</taxon>
        <taxon>Stramenopiles</taxon>
        <taxon>Ochrophyta</taxon>
        <taxon>Bacillariophyta</taxon>
        <taxon>Bacillariophyceae</taxon>
        <taxon>Bacillariophycidae</taxon>
        <taxon>Thalassiophysales</taxon>
        <taxon>Catenulaceae</taxon>
        <taxon>Amphora</taxon>
    </lineage>
</organism>
<evidence type="ECO:0000256" key="1">
    <source>
        <dbReference type="ARBA" id="ARBA00006432"/>
    </source>
</evidence>
<dbReference type="GO" id="GO:0006631">
    <property type="term" value="P:fatty acid metabolic process"/>
    <property type="evidence" value="ECO:0007669"/>
    <property type="project" value="TreeGrafter"/>
</dbReference>
<dbReference type="Gene3D" id="3.40.50.12780">
    <property type="entry name" value="N-terminal domain of ligase-like"/>
    <property type="match status" value="1"/>
</dbReference>
<evidence type="ECO:0000259" key="3">
    <source>
        <dbReference type="Pfam" id="PF00501"/>
    </source>
</evidence>
<feature type="domain" description="AMP-dependent synthetase/ligase" evidence="3">
    <location>
        <begin position="14"/>
        <end position="90"/>
    </location>
</feature>
<accession>A0A7S3P4X0</accession>